<reference evidence="2" key="2">
    <citation type="submission" date="2011-02" db="EMBL/GenBank/DDBJ databases">
        <authorList>
            <person name="MacLean D."/>
        </authorList>
    </citation>
    <scope>NUCLEOTIDE SEQUENCE</scope>
</reference>
<accession>F0VZ04</accession>
<gene>
    <name evidence="2" type="primary">AlNc14C1G151</name>
    <name evidence="2" type="ORF">ALNC14_001620</name>
</gene>
<feature type="chain" id="PRO_5003261399" evidence="1">
    <location>
        <begin position="24"/>
        <end position="2310"/>
    </location>
</feature>
<evidence type="ECO:0000256" key="1">
    <source>
        <dbReference type="SAM" id="SignalP"/>
    </source>
</evidence>
<name>F0VZ04_9STRA</name>
<organism evidence="2">
    <name type="scientific">Albugo laibachii Nc14</name>
    <dbReference type="NCBI Taxonomy" id="890382"/>
    <lineage>
        <taxon>Eukaryota</taxon>
        <taxon>Sar</taxon>
        <taxon>Stramenopiles</taxon>
        <taxon>Oomycota</taxon>
        <taxon>Peronosporomycetes</taxon>
        <taxon>Albuginales</taxon>
        <taxon>Albuginaceae</taxon>
        <taxon>Albugo</taxon>
    </lineage>
</organism>
<feature type="signal peptide" evidence="1">
    <location>
        <begin position="1"/>
        <end position="23"/>
    </location>
</feature>
<sequence>MSQVESHIHALLLFQLEVLFVYYGDLLDNSIVPQADTRPEALDQILAILTSMSKQQRQTGILLTLEWSVHAGKSEPSLFETHIAKYIVAEVLIAYFDLYLYREHSDVPGCDEGMETEDYLSIGSLQAIIDSCFRVFCIHYEMVKRCQALCRSKNSAFNRLFSSKASGPIHLDQIGCKDTQNDRILDSMTHLWKKLLGCICQISVQLIHDRFLQSIRGSFGCGLETNADAKPISSSKIVQTCDSDLLCYMIQCYSELSFDPFLVNNCRALDAQNSEYASRGAHKLKQVANFLRILQGFTTKAYCYLVRRAALQVLSEVLTKESHTLSQKLYRWYCHSSKHRQLKLWYSVAIFDISANVSEWCSCLFDLHSLARQHSSSTFGTRLSKEKKLLYTPAWALRVAVMSLAPNNLFYRFWSEDFNQITRIQLRNYSSLDPPANFTKEYVIHDKNSRAIAESTKLIQSIGILFVQILQRDIVSDKTSSGKEFVDCLNRMQSWLCDGPWRRDTLDHESYTILGHISCAILCYQGTCEHIERLLFEKRSSFDERSLLGIQSLSLYHNLASRPSWQYIDQNFDNPTIQPLLWVGGMDKYAVSNGQKIRQAALGDRIDQIMMDCSTNYGNHLLDAPTGQQPYASPGFKFDDDDPYVLNAEKKMEASPTLGYKVFGTTIQLFKYLYRDTRIPQRVWVQILVRANCHQDGFVRLESRDTLCTIFKDVCSVTPPEDGICIVIAIYQVLIEELVGHLTGSFCLHTDVTEFMIHLLLDLLDNTKSICVKNQQRSGSEHSLLSAVFDRIESLGVFLLIFDSVDLRRSTLKLFRLIVELKFCISNTWNDNNILQVLLDPIPSIEFYENSSRLELTPNSYEHFLCDLGRTGPSFVESHYMGVILARITSVKPAISSIIWDQFQHLFVRISRQLKEQSLSFIQRGNKPDDDRVRCWGKIMLLATTNAARVECNNDEKEVDACSKGNQCHAENDAAISCEFVVLKELCQVSKCDDTALQKAAILALGNISVSLTIKVMDYLAELEAEAFPALGSEVQHTSKSRHDQEETSANSGKCIKLQLRLRWALIRTFRLIIEHLVEILPSRAEWISVEKIWHIQLRDRYSTILTECSGLFHIDSLPHSRKATTDTAMSYCLQSMIRQDFCAILSSVLQMEIRFAVEDAAKYPKLSHDHKEWFSMLAWLSASYHRDGESIDQHRKTSLPAINRPEVEDSDNDPDEYIVQTCVNFVREDNQDIRLYLSWTTANVKAEENQNDDGGTLAGNGSYTVNAGNTMESMDALLHEWILICLARTVRNQQRDEMLGSESFYKLLEIIDQCLTDEALYFNDTSQQRWFCHGILHQLVTFPSKLKSLDQHPYRNHILRSVAKKCLYSASPLSDKSSGQAYAIAIEYFYLLTRLLQSNAVNYYSSGEDKDRELCSLSDNLQSVMKVACILHAGDEYNWSIRQLAWDTMEFFSQHQESVRPFHGSSRARLLHIDLPIGHVVACIESRSISRFLSDLFGEKDAFDMCRIIGRFILCCDVNQQRKLLTALPSWANCINLSQHGSRHEVLLRLFLQMTSQLGSVFDHDLQHLWRSLAFPTHKSGSKADDSSNLILILHFMIDRSRKPGEFAIVRQLVAWLGRCQDSSQNLVAALITVIHDRQSKFWQQKTENGPERSKFIFVFDDAVTLIRMMTAVDAHLVVEATASHVTVEAESAVLLLHLTLGVLYFTLRSNQRMRQNTKIFSFDHPPAAPDDKEPQTIKISSFHADASLKSPKESSFFGADRMTTDCGIILQECLIVLRRLMRSETNWFQSLQIVISDRYDKNQSLDVIDNRFNQLLNLLIVVTTTQTQMIWDQICMSLVIQAISGTTSVKTSEAARVQGKQLTHFALRMYRILRRPFQGKMVLTILELLHKSLDPLVLCANEQNDVFESREGTSYTTVRASSESLVIECLITLASMISDVPVSKIALCPQIVWVTAALLNHCYNACVRLAAHNLLLSILSVPNILSVSVPGIQVLHDLVIGKCPEKWSAHQRSILRALLCCPPTFSSHPAIVATLKQRLRLCDILLQAVSIRIESQCTSLFRSLPVSECCQSTDAYQGSGMNQISTFMERTVQDQITFATLALLPHWLATSSNCHQHLSHPDDGKKNPMYFFDLAHRIQNTLVSAWSSEIAPYKAAELKKIFYKYNQPFAVSEATCREIVKALHGDEGVSLGGVPQLVSGSDFDELCIEVWMSHVSQCSDAFLSRLTYTEPDLYEHALLNASLLLLDSKLTYMLSSHCTPISEWNSVLDLIVKPLEHILHHQNHSPIWIIAVRMLSLISTITDKASIV</sequence>
<dbReference type="EMBL" id="FR824046">
    <property type="protein sequence ID" value="CCA14019.1"/>
    <property type="molecule type" value="Genomic_DNA"/>
</dbReference>
<evidence type="ECO:0000313" key="2">
    <source>
        <dbReference type="EMBL" id="CCA14019.1"/>
    </source>
</evidence>
<dbReference type="HOGENOM" id="CLU_001091_0_0_1"/>
<protein>
    <submittedName>
        <fullName evidence="2">Uncharacterized protein AlNc14C1G151</fullName>
    </submittedName>
</protein>
<proteinExistence type="predicted"/>
<reference evidence="2" key="1">
    <citation type="journal article" date="2011" name="PLoS Biol.">
        <title>Gene gain and loss during evolution of obligate parasitism in the white rust pathogen of Arabidopsis thaliana.</title>
        <authorList>
            <person name="Kemen E."/>
            <person name="Gardiner A."/>
            <person name="Schultz-Larsen T."/>
            <person name="Kemen A.C."/>
            <person name="Balmuth A.L."/>
            <person name="Robert-Seilaniantz A."/>
            <person name="Bailey K."/>
            <person name="Holub E."/>
            <person name="Studholme D.J."/>
            <person name="Maclean D."/>
            <person name="Jones J.D."/>
        </authorList>
    </citation>
    <scope>NUCLEOTIDE SEQUENCE</scope>
</reference>
<keyword evidence="1" id="KW-0732">Signal</keyword>